<evidence type="ECO:0000313" key="6">
    <source>
        <dbReference type="Proteomes" id="UP000830055"/>
    </source>
</evidence>
<evidence type="ECO:0008006" key="7">
    <source>
        <dbReference type="Google" id="ProtNLM"/>
    </source>
</evidence>
<dbReference type="RefSeq" id="WP_284152330.1">
    <property type="nucleotide sequence ID" value="NZ_AP025516.1"/>
</dbReference>
<organism evidence="5 6">
    <name type="scientific">Desulfofustis limnaeus</name>
    <dbReference type="NCBI Taxonomy" id="2740163"/>
    <lineage>
        <taxon>Bacteria</taxon>
        <taxon>Pseudomonadati</taxon>
        <taxon>Thermodesulfobacteriota</taxon>
        <taxon>Desulfobulbia</taxon>
        <taxon>Desulfobulbales</taxon>
        <taxon>Desulfocapsaceae</taxon>
        <taxon>Desulfofustis</taxon>
    </lineage>
</organism>
<dbReference type="InterPro" id="IPR000873">
    <property type="entry name" value="AMP-dep_synth/lig_dom"/>
</dbReference>
<keyword evidence="6" id="KW-1185">Reference proteome</keyword>
<dbReference type="PANTHER" id="PTHR43201">
    <property type="entry name" value="ACYL-COA SYNTHETASE"/>
    <property type="match status" value="1"/>
</dbReference>
<dbReference type="Proteomes" id="UP000830055">
    <property type="component" value="Chromosome"/>
</dbReference>
<keyword evidence="2" id="KW-0436">Ligase</keyword>
<evidence type="ECO:0000256" key="1">
    <source>
        <dbReference type="ARBA" id="ARBA00006432"/>
    </source>
</evidence>
<evidence type="ECO:0000256" key="2">
    <source>
        <dbReference type="ARBA" id="ARBA00022598"/>
    </source>
</evidence>
<dbReference type="InterPro" id="IPR045851">
    <property type="entry name" value="AMP-bd_C_sf"/>
</dbReference>
<evidence type="ECO:0000313" key="5">
    <source>
        <dbReference type="EMBL" id="BDD89002.1"/>
    </source>
</evidence>
<accession>A0ABN6M838</accession>
<dbReference type="SUPFAM" id="SSF56801">
    <property type="entry name" value="Acetyl-CoA synthetase-like"/>
    <property type="match status" value="1"/>
</dbReference>
<evidence type="ECO:0000259" key="3">
    <source>
        <dbReference type="Pfam" id="PF00501"/>
    </source>
</evidence>
<dbReference type="Pfam" id="PF13193">
    <property type="entry name" value="AMP-binding_C"/>
    <property type="match status" value="1"/>
</dbReference>
<evidence type="ECO:0000259" key="4">
    <source>
        <dbReference type="Pfam" id="PF13193"/>
    </source>
</evidence>
<comment type="similarity">
    <text evidence="1">Belongs to the ATP-dependent AMP-binding enzyme family.</text>
</comment>
<reference evidence="5 6" key="1">
    <citation type="submission" date="2022-01" db="EMBL/GenBank/DDBJ databases">
        <title>Desulfofustis limnae sp. nov., a novel mesophilic sulfate-reducing bacterium isolated from marsh soil.</title>
        <authorList>
            <person name="Watanabe M."/>
            <person name="Takahashi A."/>
            <person name="Kojima H."/>
            <person name="Fukui M."/>
        </authorList>
    </citation>
    <scope>NUCLEOTIDE SEQUENCE [LARGE SCALE GENOMIC DNA]</scope>
    <source>
        <strain evidence="5 6">PPLL</strain>
    </source>
</reference>
<dbReference type="PANTHER" id="PTHR43201:SF5">
    <property type="entry name" value="MEDIUM-CHAIN ACYL-COA LIGASE ACSF2, MITOCHONDRIAL"/>
    <property type="match status" value="1"/>
</dbReference>
<sequence length="509" mass="56243">MLLHHTFIEVAKKQGSALAIHDFTTNKEVSYHRALLASLLLRSVFKSYSKGFIGVMLPTSAGCILTKIGLLMCGRIPVMINYSTGADQNVRYAQKKCGFRTVVTSKALLEKIDCPYMDGMVYIEDIMEGLTGLSKIKAALLAKLPAGVIKAIVHDGRDDDVAVILFTSGSEKDPKAVQLSHKNIAANVMGAAERFGFTTEDKFLSSLPYFHVFGLTVNLWVPIFHGCTILSYANPLDYRKICEIVRDHKASLMVGTPSFFWGYLRKSEKGDFESLRIALVGADKCPDALREAFKEKHGMTLYEGYGATECAPVISANSEAENRPGSVGKPIPGVQVRIENYETGEECGPGEDGRILVKGDNVMIGYYDDFEQTSLHIRHGWYDTGDMGNIDSDGYLWHVGRIKRFVKIGGEMISLVKIESLLEKIVPEDVQCCVVEVPDSTKGARIVAVTTEAIDEKAVLKKLGEQLPKIALPKQFLVLEDLPKMGSGKIDFRKITETVREMLAEQRKS</sequence>
<dbReference type="Gene3D" id="3.30.300.30">
    <property type="match status" value="1"/>
</dbReference>
<dbReference type="Gene3D" id="3.40.50.12780">
    <property type="entry name" value="N-terminal domain of ligase-like"/>
    <property type="match status" value="1"/>
</dbReference>
<protein>
    <recommendedName>
        <fullName evidence="7">Bifunctional acyl-ACP--phospholipid O-acyltransferase/long-chain-fatty-acid--ACP ligase</fullName>
    </recommendedName>
</protein>
<feature type="domain" description="AMP-dependent synthetase/ligase" evidence="3">
    <location>
        <begin position="9"/>
        <end position="367"/>
    </location>
</feature>
<dbReference type="Pfam" id="PF00501">
    <property type="entry name" value="AMP-binding"/>
    <property type="match status" value="1"/>
</dbReference>
<gene>
    <name evidence="5" type="ORF">DPPLL_33670</name>
</gene>
<dbReference type="InterPro" id="IPR042099">
    <property type="entry name" value="ANL_N_sf"/>
</dbReference>
<dbReference type="EMBL" id="AP025516">
    <property type="protein sequence ID" value="BDD89002.1"/>
    <property type="molecule type" value="Genomic_DNA"/>
</dbReference>
<name>A0ABN6M838_9BACT</name>
<dbReference type="InterPro" id="IPR025110">
    <property type="entry name" value="AMP-bd_C"/>
</dbReference>
<proteinExistence type="inferred from homology"/>
<feature type="domain" description="AMP-binding enzyme C-terminal" evidence="4">
    <location>
        <begin position="427"/>
        <end position="489"/>
    </location>
</feature>